<evidence type="ECO:0000313" key="2">
    <source>
        <dbReference type="EMBL" id="CEM32322.1"/>
    </source>
</evidence>
<organism evidence="2 3">
    <name type="scientific">Vitrella brassicaformis (strain CCMP3155)</name>
    <dbReference type="NCBI Taxonomy" id="1169540"/>
    <lineage>
        <taxon>Eukaryota</taxon>
        <taxon>Sar</taxon>
        <taxon>Alveolata</taxon>
        <taxon>Colpodellida</taxon>
        <taxon>Vitrellaceae</taxon>
        <taxon>Vitrella</taxon>
    </lineage>
</organism>
<gene>
    <name evidence="2" type="ORF">Vbra_1017</name>
</gene>
<dbReference type="SUPFAM" id="SSF54534">
    <property type="entry name" value="FKBP-like"/>
    <property type="match status" value="1"/>
</dbReference>
<feature type="signal peptide" evidence="1">
    <location>
        <begin position="1"/>
        <end position="16"/>
    </location>
</feature>
<dbReference type="Proteomes" id="UP000041254">
    <property type="component" value="Unassembled WGS sequence"/>
</dbReference>
<dbReference type="PhylomeDB" id="A0A0G4GQ35"/>
<protein>
    <submittedName>
        <fullName evidence="2">Uncharacterized protein</fullName>
    </submittedName>
</protein>
<feature type="chain" id="PRO_5005190823" evidence="1">
    <location>
        <begin position="17"/>
        <end position="305"/>
    </location>
</feature>
<sequence>MTALTLDLVLTMVSSAAMGHAGGLTLPCTGFQMLQMPKITHTSHKQLLGSRKRPSRVAPAMAGTDRAIGLLHGLSVYFDRVDGYQVDVEDGRRRPVSSWQHIRRLGDVQAKGAAGLPQVRAAPPTSMRREASLSMSMASGGPSGKTIGQTSIRFTDLDMTNIRGELPGSAKAIFQGDSTFIRRGRFLYQVVRRGTGVCPTTGDTVKYKMAEFVDGFRGDRGSRLYVKFESSFEDGDQSSGGFERDMLWSMRVGEVRHVIDSMSSGSDTTYFELELIEIMEQGLVISHSDRLSCCAVLCCAASEFC</sequence>
<dbReference type="EMBL" id="CDMY01000748">
    <property type="protein sequence ID" value="CEM32322.1"/>
    <property type="molecule type" value="Genomic_DNA"/>
</dbReference>
<evidence type="ECO:0000313" key="3">
    <source>
        <dbReference type="Proteomes" id="UP000041254"/>
    </source>
</evidence>
<dbReference type="VEuPathDB" id="CryptoDB:Vbra_1017"/>
<name>A0A0G4GQ35_VITBC</name>
<evidence type="ECO:0000256" key="1">
    <source>
        <dbReference type="SAM" id="SignalP"/>
    </source>
</evidence>
<accession>A0A0G4GQ35</accession>
<keyword evidence="1" id="KW-0732">Signal</keyword>
<keyword evidence="3" id="KW-1185">Reference proteome</keyword>
<dbReference type="InParanoid" id="A0A0G4GQ35"/>
<dbReference type="AlphaFoldDB" id="A0A0G4GQ35"/>
<proteinExistence type="predicted"/>
<reference evidence="2 3" key="1">
    <citation type="submission" date="2014-11" db="EMBL/GenBank/DDBJ databases">
        <authorList>
            <person name="Zhu J."/>
            <person name="Qi W."/>
            <person name="Song R."/>
        </authorList>
    </citation>
    <scope>NUCLEOTIDE SEQUENCE [LARGE SCALE GENOMIC DNA]</scope>
</reference>